<sequence length="256" mass="28955">MAKWHYLLASALAASSTVNAQEASAQADTQKWQHSFEIYALALNIRGDSTIGDLSADVDVDPAFIMDHLDMTAMVRLEGVYDNQWGYYIDYSFMKLSGKTNSVLGSNAELLRGNLDIRQGVLDVKGFKRYQYNFGTIDYLFGLRWWDNDIDAKLYGSGGNLSADRSLDEDWVDYQIGVRWITQINKDWKFHATIDAGLGSDTNFTSSLLTGVRYQINSWSDLNVAYKSTWVDYKNKGTFEYDTASQGFLIGWAAHF</sequence>
<name>A0A1E5FDT1_VIBSP</name>
<dbReference type="InterPro" id="IPR007433">
    <property type="entry name" value="DUF481"/>
</dbReference>
<gene>
    <name evidence="2" type="ORF">A142_08800</name>
</gene>
<reference evidence="2 3" key="1">
    <citation type="journal article" date="2012" name="Science">
        <title>Ecological populations of bacteria act as socially cohesive units of antibiotic production and resistance.</title>
        <authorList>
            <person name="Cordero O.X."/>
            <person name="Wildschutte H."/>
            <person name="Kirkup B."/>
            <person name="Proehl S."/>
            <person name="Ngo L."/>
            <person name="Hussain F."/>
            <person name="Le Roux F."/>
            <person name="Mincer T."/>
            <person name="Polz M.F."/>
        </authorList>
    </citation>
    <scope>NUCLEOTIDE SEQUENCE [LARGE SCALE GENOMIC DNA]</scope>
    <source>
        <strain evidence="2 3">12E03</strain>
    </source>
</reference>
<keyword evidence="1" id="KW-0732">Signal</keyword>
<feature type="signal peptide" evidence="1">
    <location>
        <begin position="1"/>
        <end position="20"/>
    </location>
</feature>
<dbReference type="AlphaFoldDB" id="A0A1E5FDT1"/>
<accession>A0A1E5FDT1</accession>
<dbReference type="OrthoDB" id="5725705at2"/>
<dbReference type="Pfam" id="PF04338">
    <property type="entry name" value="DUF481"/>
    <property type="match status" value="1"/>
</dbReference>
<feature type="chain" id="PRO_5009176236" description="DUF481 domain-containing protein" evidence="1">
    <location>
        <begin position="21"/>
        <end position="256"/>
    </location>
</feature>
<protein>
    <recommendedName>
        <fullName evidence="4">DUF481 domain-containing protein</fullName>
    </recommendedName>
</protein>
<evidence type="ECO:0000256" key="1">
    <source>
        <dbReference type="SAM" id="SignalP"/>
    </source>
</evidence>
<dbReference type="EMBL" id="AJZD02000284">
    <property type="protein sequence ID" value="OEF87677.1"/>
    <property type="molecule type" value="Genomic_DNA"/>
</dbReference>
<comment type="caution">
    <text evidence="2">The sequence shown here is derived from an EMBL/GenBank/DDBJ whole genome shotgun (WGS) entry which is preliminary data.</text>
</comment>
<evidence type="ECO:0008006" key="4">
    <source>
        <dbReference type="Google" id="ProtNLM"/>
    </source>
</evidence>
<proteinExistence type="predicted"/>
<dbReference type="Proteomes" id="UP000094802">
    <property type="component" value="Unassembled WGS sequence"/>
</dbReference>
<evidence type="ECO:0000313" key="2">
    <source>
        <dbReference type="EMBL" id="OEF87677.1"/>
    </source>
</evidence>
<evidence type="ECO:0000313" key="3">
    <source>
        <dbReference type="Proteomes" id="UP000094802"/>
    </source>
</evidence>
<organism evidence="2 3">
    <name type="scientific">Vibrio splendidus 12E03</name>
    <dbReference type="NCBI Taxonomy" id="1191305"/>
    <lineage>
        <taxon>Bacteria</taxon>
        <taxon>Pseudomonadati</taxon>
        <taxon>Pseudomonadota</taxon>
        <taxon>Gammaproteobacteria</taxon>
        <taxon>Vibrionales</taxon>
        <taxon>Vibrionaceae</taxon>
        <taxon>Vibrio</taxon>
    </lineage>
</organism>
<dbReference type="RefSeq" id="WP_019825945.1">
    <property type="nucleotide sequence ID" value="NZ_AJZD02000284.1"/>
</dbReference>